<dbReference type="PANTHER" id="PTHR18964:SF149">
    <property type="entry name" value="BIFUNCTIONAL UDP-N-ACETYLGLUCOSAMINE 2-EPIMERASE_N-ACETYLMANNOSAMINE KINASE"/>
    <property type="match status" value="1"/>
</dbReference>
<gene>
    <name evidence="2" type="ORF">COT96_00195</name>
</gene>
<sequence>MTNINTKKQYTIGVDIGGTKMTAVLFDGIKVLADYALATPKDTLEHFMIMLNALIEPLLAKAKQSKAEIKGIGVGLAAILDYQERKILTAPNLPLLDGQKIPGQMEAKLGLKIKLDNDANCFTRAEAKIGAGKKYQNIFGLTIGTGIGGAWWFNNEIYLGAHGGAGEPGWLVIDFLNGVRLEEAYHKLAQNNPASLAEEAYRGDILAEKAYQEFGYYLGVSLANIVNIVDPEVIVVGGSVISSGDLFLSKTKKAMRTYIKSAAAKKIKIVKGSLGDQAGAIGAAMLFS</sequence>
<dbReference type="Proteomes" id="UP000228964">
    <property type="component" value="Unassembled WGS sequence"/>
</dbReference>
<dbReference type="Gene3D" id="3.30.420.40">
    <property type="match status" value="2"/>
</dbReference>
<evidence type="ECO:0000313" key="2">
    <source>
        <dbReference type="EMBL" id="PIT95629.1"/>
    </source>
</evidence>
<protein>
    <recommendedName>
        <fullName evidence="4">ROK family protein</fullName>
    </recommendedName>
</protein>
<evidence type="ECO:0000256" key="1">
    <source>
        <dbReference type="ARBA" id="ARBA00006479"/>
    </source>
</evidence>
<dbReference type="PANTHER" id="PTHR18964">
    <property type="entry name" value="ROK (REPRESSOR, ORF, KINASE) FAMILY"/>
    <property type="match status" value="1"/>
</dbReference>
<evidence type="ECO:0000313" key="3">
    <source>
        <dbReference type="Proteomes" id="UP000228964"/>
    </source>
</evidence>
<dbReference type="SUPFAM" id="SSF53067">
    <property type="entry name" value="Actin-like ATPase domain"/>
    <property type="match status" value="1"/>
</dbReference>
<name>A0A2M6WS44_9BACT</name>
<comment type="similarity">
    <text evidence="1">Belongs to the ROK (NagC/XylR) family.</text>
</comment>
<accession>A0A2M6WS44</accession>
<dbReference type="Pfam" id="PF00480">
    <property type="entry name" value="ROK"/>
    <property type="match status" value="1"/>
</dbReference>
<comment type="caution">
    <text evidence="2">The sequence shown here is derived from an EMBL/GenBank/DDBJ whole genome shotgun (WGS) entry which is preliminary data.</text>
</comment>
<dbReference type="EMBL" id="PFAO01000004">
    <property type="protein sequence ID" value="PIT95629.1"/>
    <property type="molecule type" value="Genomic_DNA"/>
</dbReference>
<dbReference type="AlphaFoldDB" id="A0A2M6WS44"/>
<proteinExistence type="inferred from homology"/>
<dbReference type="InterPro" id="IPR000600">
    <property type="entry name" value="ROK"/>
</dbReference>
<organism evidence="2 3">
    <name type="scientific">Candidatus Falkowbacteria bacterium CG10_big_fil_rev_8_21_14_0_10_38_22</name>
    <dbReference type="NCBI Taxonomy" id="1974564"/>
    <lineage>
        <taxon>Bacteria</taxon>
        <taxon>Candidatus Falkowiibacteriota</taxon>
    </lineage>
</organism>
<dbReference type="CDD" id="cd23763">
    <property type="entry name" value="ASKHA_ATPase_ROK"/>
    <property type="match status" value="1"/>
</dbReference>
<dbReference type="InterPro" id="IPR043129">
    <property type="entry name" value="ATPase_NBD"/>
</dbReference>
<evidence type="ECO:0008006" key="4">
    <source>
        <dbReference type="Google" id="ProtNLM"/>
    </source>
</evidence>
<reference evidence="3" key="1">
    <citation type="submission" date="2017-09" db="EMBL/GenBank/DDBJ databases">
        <title>Depth-based differentiation of microbial function through sediment-hosted aquifers and enrichment of novel symbionts in the deep terrestrial subsurface.</title>
        <authorList>
            <person name="Probst A.J."/>
            <person name="Ladd B."/>
            <person name="Jarett J.K."/>
            <person name="Geller-Mcgrath D.E."/>
            <person name="Sieber C.M.K."/>
            <person name="Emerson J.B."/>
            <person name="Anantharaman K."/>
            <person name="Thomas B.C."/>
            <person name="Malmstrom R."/>
            <person name="Stieglmeier M."/>
            <person name="Klingl A."/>
            <person name="Woyke T."/>
            <person name="Ryan C.M."/>
            <person name="Banfield J.F."/>
        </authorList>
    </citation>
    <scope>NUCLEOTIDE SEQUENCE [LARGE SCALE GENOMIC DNA]</scope>
</reference>